<dbReference type="InterPro" id="IPR018073">
    <property type="entry name" value="Prot_inh_cystat_CS"/>
</dbReference>
<dbReference type="AlphaFoldDB" id="A0A9P5SVM4"/>
<dbReference type="InterPro" id="IPR000010">
    <property type="entry name" value="Cystatin_dom"/>
</dbReference>
<reference evidence="1" key="1">
    <citation type="journal article" date="2020" name="Fungal Divers.">
        <title>Resolving the Mortierellaceae phylogeny through synthesis of multi-gene phylogenetics and phylogenomics.</title>
        <authorList>
            <person name="Vandepol N."/>
            <person name="Liber J."/>
            <person name="Desiro A."/>
            <person name="Na H."/>
            <person name="Kennedy M."/>
            <person name="Barry K."/>
            <person name="Grigoriev I.V."/>
            <person name="Miller A.N."/>
            <person name="O'Donnell K."/>
            <person name="Stajich J.E."/>
            <person name="Bonito G."/>
        </authorList>
    </citation>
    <scope>NUCLEOTIDE SEQUENCE</scope>
    <source>
        <strain evidence="1">NVP1</strain>
    </source>
</reference>
<dbReference type="CDD" id="cd00042">
    <property type="entry name" value="CY"/>
    <property type="match status" value="1"/>
</dbReference>
<dbReference type="EMBL" id="JAAAUY010000015">
    <property type="protein sequence ID" value="KAF9337843.1"/>
    <property type="molecule type" value="Genomic_DNA"/>
</dbReference>
<dbReference type="Proteomes" id="UP000696485">
    <property type="component" value="Unassembled WGS sequence"/>
</dbReference>
<protein>
    <recommendedName>
        <fullName evidence="3">Cystatin domain-containing protein</fullName>
    </recommendedName>
</protein>
<sequence length="168" mass="19067">MPVGGLNKQAILVTEDRPLSLSDPTLESILLNQRYAILQRYSRTKRTASTKDAIELRPVSFTTQVVAGINYFVKLEVVHVGLGYHGHGHGRPNEYIHIRVFYQPWTSTTQLTGLLVDKTFNDEFSYDSFGDQGFEDVTLEESGIKRTDHHQQLEDATAHTMPHISIRK</sequence>
<dbReference type="Gene3D" id="3.10.450.10">
    <property type="match status" value="1"/>
</dbReference>
<evidence type="ECO:0000313" key="1">
    <source>
        <dbReference type="EMBL" id="KAF9337843.1"/>
    </source>
</evidence>
<dbReference type="GO" id="GO:0004869">
    <property type="term" value="F:cysteine-type endopeptidase inhibitor activity"/>
    <property type="evidence" value="ECO:0007669"/>
    <property type="project" value="InterPro"/>
</dbReference>
<evidence type="ECO:0000313" key="2">
    <source>
        <dbReference type="Proteomes" id="UP000696485"/>
    </source>
</evidence>
<comment type="caution">
    <text evidence="1">The sequence shown here is derived from an EMBL/GenBank/DDBJ whole genome shotgun (WGS) entry which is preliminary data.</text>
</comment>
<keyword evidence="2" id="KW-1185">Reference proteome</keyword>
<name>A0A9P5SVM4_9FUNG</name>
<dbReference type="InterPro" id="IPR046350">
    <property type="entry name" value="Cystatin_sf"/>
</dbReference>
<organism evidence="1 2">
    <name type="scientific">Podila minutissima</name>
    <dbReference type="NCBI Taxonomy" id="64525"/>
    <lineage>
        <taxon>Eukaryota</taxon>
        <taxon>Fungi</taxon>
        <taxon>Fungi incertae sedis</taxon>
        <taxon>Mucoromycota</taxon>
        <taxon>Mortierellomycotina</taxon>
        <taxon>Mortierellomycetes</taxon>
        <taxon>Mortierellales</taxon>
        <taxon>Mortierellaceae</taxon>
        <taxon>Podila</taxon>
    </lineage>
</organism>
<evidence type="ECO:0008006" key="3">
    <source>
        <dbReference type="Google" id="ProtNLM"/>
    </source>
</evidence>
<proteinExistence type="predicted"/>
<dbReference type="PROSITE" id="PS00287">
    <property type="entry name" value="CYSTATIN"/>
    <property type="match status" value="1"/>
</dbReference>
<accession>A0A9P5SVM4</accession>
<gene>
    <name evidence="1" type="ORF">BG006_002208</name>
</gene>
<dbReference type="SUPFAM" id="SSF54403">
    <property type="entry name" value="Cystatin/monellin"/>
    <property type="match status" value="1"/>
</dbReference>